<evidence type="ECO:0000313" key="1">
    <source>
        <dbReference type="EMBL" id="TCJ89893.1"/>
    </source>
</evidence>
<keyword evidence="2" id="KW-1185">Reference proteome</keyword>
<sequence length="214" mass="23603">MLFDYSGTLFRLEADQSWETDPSTDLDGLLHRMTAPVGVIADFDEPTRDAWERRDLDPALHRAAYLEVLRQSGADRARAEELYGRLIDPGYWTPYPDTGVVLEALSAQSIPVAVVSNIAFDVRPAFATRGWDRHIDAFALSYEIGSMKPDPGIFEWALRKVGVAAEDALMVGDSLTSDGGAAALGCRFALVEPRRTAERPTGLRNVLREFGFAV</sequence>
<accession>A0A4R1F7I1</accession>
<dbReference type="SFLD" id="SFLDS00003">
    <property type="entry name" value="Haloacid_Dehalogenase"/>
    <property type="match status" value="1"/>
</dbReference>
<dbReference type="AlphaFoldDB" id="A0A4R1F7I1"/>
<dbReference type="Gene3D" id="3.40.50.1000">
    <property type="entry name" value="HAD superfamily/HAD-like"/>
    <property type="match status" value="1"/>
</dbReference>
<evidence type="ECO:0000313" key="2">
    <source>
        <dbReference type="Proteomes" id="UP000294856"/>
    </source>
</evidence>
<dbReference type="STRING" id="1210063.GCA_001612665_05763"/>
<dbReference type="SUPFAM" id="SSF56784">
    <property type="entry name" value="HAD-like"/>
    <property type="match status" value="1"/>
</dbReference>
<dbReference type="PANTHER" id="PTHR46649:SF4">
    <property type="entry name" value="HALOACID DEHALOGENASE-LIKE HYDROLASE (HAD) SUPERFAMILY PROTEIN"/>
    <property type="match status" value="1"/>
</dbReference>
<comment type="caution">
    <text evidence="1">The sequence shown here is derived from an EMBL/GenBank/DDBJ whole genome shotgun (WGS) entry which is preliminary data.</text>
</comment>
<proteinExistence type="predicted"/>
<dbReference type="PANTHER" id="PTHR46649">
    <property type="match status" value="1"/>
</dbReference>
<dbReference type="SFLD" id="SFLDG01129">
    <property type="entry name" value="C1.5:_HAD__Beta-PGM__Phosphata"/>
    <property type="match status" value="1"/>
</dbReference>
<name>A0A4R1F7I1_9NOCA</name>
<dbReference type="GO" id="GO:0016787">
    <property type="term" value="F:hydrolase activity"/>
    <property type="evidence" value="ECO:0007669"/>
    <property type="project" value="UniProtKB-KW"/>
</dbReference>
<protein>
    <submittedName>
        <fullName evidence="1">HAD superfamily hydrolase (TIGR01493 family)/HAD superfamily hydrolase (TIGR01509 family)/HAD superfamily hydrolase (TIGR01549 family)</fullName>
    </submittedName>
</protein>
<reference evidence="1 2" key="1">
    <citation type="submission" date="2019-03" db="EMBL/GenBank/DDBJ databases">
        <title>Genomic Encyclopedia of Type Strains, Phase IV (KMG-IV): sequencing the most valuable type-strain genomes for metagenomic binning, comparative biology and taxonomic classification.</title>
        <authorList>
            <person name="Goeker M."/>
        </authorList>
    </citation>
    <scope>NUCLEOTIDE SEQUENCE [LARGE SCALE GENOMIC DNA]</scope>
    <source>
        <strain evidence="1 2">DSM 44684</strain>
    </source>
</reference>
<dbReference type="Pfam" id="PF00702">
    <property type="entry name" value="Hydrolase"/>
    <property type="match status" value="1"/>
</dbReference>
<dbReference type="Proteomes" id="UP000294856">
    <property type="component" value="Unassembled WGS sequence"/>
</dbReference>
<organism evidence="1 2">
    <name type="scientific">Nocardia alba</name>
    <dbReference type="NCBI Taxonomy" id="225051"/>
    <lineage>
        <taxon>Bacteria</taxon>
        <taxon>Bacillati</taxon>
        <taxon>Actinomycetota</taxon>
        <taxon>Actinomycetes</taxon>
        <taxon>Mycobacteriales</taxon>
        <taxon>Nocardiaceae</taxon>
        <taxon>Nocardia</taxon>
    </lineage>
</organism>
<gene>
    <name evidence="1" type="ORF">DFR71_6182</name>
</gene>
<keyword evidence="1" id="KW-0378">Hydrolase</keyword>
<dbReference type="InterPro" id="IPR036412">
    <property type="entry name" value="HAD-like_sf"/>
</dbReference>
<dbReference type="InterPro" id="IPR023214">
    <property type="entry name" value="HAD_sf"/>
</dbReference>
<dbReference type="EMBL" id="SMFR01000008">
    <property type="protein sequence ID" value="TCJ89893.1"/>
    <property type="molecule type" value="Genomic_DNA"/>
</dbReference>